<dbReference type="Pfam" id="PF13646">
    <property type="entry name" value="HEAT_2"/>
    <property type="match status" value="1"/>
</dbReference>
<accession>X1KJ15</accession>
<dbReference type="InterPro" id="IPR016024">
    <property type="entry name" value="ARM-type_fold"/>
</dbReference>
<feature type="non-terminal residue" evidence="2">
    <location>
        <position position="1"/>
    </location>
</feature>
<evidence type="ECO:0008006" key="3">
    <source>
        <dbReference type="Google" id="ProtNLM"/>
    </source>
</evidence>
<sequence length="218" mass="23467">EGLWESEEASLIDPLIILLNQDSSEKVQATAATALGKFAMLAELKKLRPSHKSKVCQALLTVIDDKSKPIEVKRRALGAAAPLSLPQMEKAIAKAYQSGNPKLRTSALFAMGKSCNHSWLPILLKELASADAEMRYEAAGACGELGEKEAAPYLLELISDPDVDVQLAAIQALGKIGGPEAKDCLERCLNNPSEIIQQAAEQALYQLEAGEEPLSFQI</sequence>
<protein>
    <recommendedName>
        <fullName evidence="3">HEAT repeat domain-containing protein</fullName>
    </recommendedName>
</protein>
<proteinExistence type="predicted"/>
<evidence type="ECO:0000313" key="2">
    <source>
        <dbReference type="EMBL" id="GAI06683.1"/>
    </source>
</evidence>
<dbReference type="SMART" id="SM00567">
    <property type="entry name" value="EZ_HEAT"/>
    <property type="match status" value="2"/>
</dbReference>
<evidence type="ECO:0000256" key="1">
    <source>
        <dbReference type="ARBA" id="ARBA00045876"/>
    </source>
</evidence>
<dbReference type="InterPro" id="IPR011989">
    <property type="entry name" value="ARM-like"/>
</dbReference>
<dbReference type="EMBL" id="BARV01004744">
    <property type="protein sequence ID" value="GAI06683.1"/>
    <property type="molecule type" value="Genomic_DNA"/>
</dbReference>
<comment type="function">
    <text evidence="1">Catalyzes the hydroxylation of the N(6)-(4-aminobutyl)-L-lysine intermediate produced by deoxyhypusine synthase/DHPS on a critical lysine of the eukaryotic translation initiation factor 5A/eIF-5A. This is the second step of the post-translational modification of that lysine into an unusual amino acid residue named hypusine. Hypusination is unique to mature eIF-5A factor and is essential for its function.</text>
</comment>
<dbReference type="InterPro" id="IPR021133">
    <property type="entry name" value="HEAT_type_2"/>
</dbReference>
<dbReference type="PROSITE" id="PS50077">
    <property type="entry name" value="HEAT_REPEAT"/>
    <property type="match status" value="1"/>
</dbReference>
<comment type="caution">
    <text evidence="2">The sequence shown here is derived from an EMBL/GenBank/DDBJ whole genome shotgun (WGS) entry which is preliminary data.</text>
</comment>
<dbReference type="PANTHER" id="PTHR12697">
    <property type="entry name" value="PBS LYASE HEAT-LIKE PROTEIN"/>
    <property type="match status" value="1"/>
</dbReference>
<dbReference type="SUPFAM" id="SSF48371">
    <property type="entry name" value="ARM repeat"/>
    <property type="match status" value="1"/>
</dbReference>
<name>X1KJ15_9ZZZZ</name>
<dbReference type="Gene3D" id="1.25.10.10">
    <property type="entry name" value="Leucine-rich Repeat Variant"/>
    <property type="match status" value="1"/>
</dbReference>
<dbReference type="InterPro" id="IPR004155">
    <property type="entry name" value="PBS_lyase_HEAT"/>
</dbReference>
<gene>
    <name evidence="2" type="ORF">S06H3_10297</name>
</gene>
<dbReference type="GO" id="GO:0016491">
    <property type="term" value="F:oxidoreductase activity"/>
    <property type="evidence" value="ECO:0007669"/>
    <property type="project" value="TreeGrafter"/>
</dbReference>
<organism evidence="2">
    <name type="scientific">marine sediment metagenome</name>
    <dbReference type="NCBI Taxonomy" id="412755"/>
    <lineage>
        <taxon>unclassified sequences</taxon>
        <taxon>metagenomes</taxon>
        <taxon>ecological metagenomes</taxon>
    </lineage>
</organism>
<dbReference type="PANTHER" id="PTHR12697:SF5">
    <property type="entry name" value="DEOXYHYPUSINE HYDROXYLASE"/>
    <property type="match status" value="1"/>
</dbReference>
<dbReference type="AlphaFoldDB" id="X1KJ15"/>
<reference evidence="2" key="1">
    <citation type="journal article" date="2014" name="Front. Microbiol.">
        <title>High frequency of phylogenetically diverse reductive dehalogenase-homologous genes in deep subseafloor sedimentary metagenomes.</title>
        <authorList>
            <person name="Kawai M."/>
            <person name="Futagami T."/>
            <person name="Toyoda A."/>
            <person name="Takaki Y."/>
            <person name="Nishi S."/>
            <person name="Hori S."/>
            <person name="Arai W."/>
            <person name="Tsubouchi T."/>
            <person name="Morono Y."/>
            <person name="Uchiyama I."/>
            <person name="Ito T."/>
            <person name="Fujiyama A."/>
            <person name="Inagaki F."/>
            <person name="Takami H."/>
        </authorList>
    </citation>
    <scope>NUCLEOTIDE SEQUENCE</scope>
    <source>
        <strain evidence="2">Expedition CK06-06</strain>
    </source>
</reference>